<dbReference type="RefSeq" id="WP_111249593.1">
    <property type="nucleotide sequence ID" value="NZ_QKWH01000001.1"/>
</dbReference>
<name>A0A2W5WUS3_9MICO</name>
<dbReference type="SUPFAM" id="SSF56563">
    <property type="entry name" value="Major capsid protein gp5"/>
    <property type="match status" value="1"/>
</dbReference>
<dbReference type="EMBL" id="QKWH01000001">
    <property type="protein sequence ID" value="PZR55229.1"/>
    <property type="molecule type" value="Genomic_DNA"/>
</dbReference>
<organism evidence="1 2">
    <name type="scientific">Xylanimonas oleitrophica</name>
    <dbReference type="NCBI Taxonomy" id="2607479"/>
    <lineage>
        <taxon>Bacteria</taxon>
        <taxon>Bacillati</taxon>
        <taxon>Actinomycetota</taxon>
        <taxon>Actinomycetes</taxon>
        <taxon>Micrococcales</taxon>
        <taxon>Promicromonosporaceae</taxon>
        <taxon>Xylanimonas</taxon>
    </lineage>
</organism>
<dbReference type="Proteomes" id="UP000248783">
    <property type="component" value="Unassembled WGS sequence"/>
</dbReference>
<gene>
    <name evidence="1" type="ORF">DNL40_02340</name>
</gene>
<evidence type="ECO:0000313" key="2">
    <source>
        <dbReference type="Proteomes" id="UP000248783"/>
    </source>
</evidence>
<dbReference type="AlphaFoldDB" id="A0A2W5WUS3"/>
<proteinExistence type="predicted"/>
<evidence type="ECO:0000313" key="1">
    <source>
        <dbReference type="EMBL" id="PZR55229.1"/>
    </source>
</evidence>
<reference evidence="1 2" key="1">
    <citation type="submission" date="2018-06" db="EMBL/GenBank/DDBJ databases">
        <title>Whole genome sequencing of a novel hydrocarbon degrading bacterial strain, PW21 isolated from oil contaminated produced water sample.</title>
        <authorList>
            <person name="Nagkirti P."/>
            <person name="Shaikh A."/>
            <person name="Gowdaman V."/>
            <person name="Engineer A.E."/>
            <person name="Dagar S."/>
            <person name="Dhakephalkar P.K."/>
        </authorList>
    </citation>
    <scope>NUCLEOTIDE SEQUENCE [LARGE SCALE GENOMIC DNA]</scope>
    <source>
        <strain evidence="1 2">PW21</strain>
    </source>
</reference>
<protein>
    <submittedName>
        <fullName evidence="1">Uncharacterized protein</fullName>
    </submittedName>
</protein>
<sequence length="383" mass="41013">MDNIEILTGDLAVAEGEKSGAEGGFRAPARGAQYHAKIKEAAELWGEVMHSGGIKGMRARVRLVESLSTSDFPYLLGGVFDRVLMASYGSLPSTWATFAGRTTVRDFRPKELVDLLGGRSILDPVGEGAEYPARKLTEGKYTLKVAKRGARIPLTWEMIINDDLDAFRDLPQRLAQGAVETEDFLATSLLVGSGGINTSFFKSANGNAVAHDPLTGENLDKAITAIGQRRDSDNRPISVPSFTLVVGPGLETQANRILQATELRFTDQNGQTTVTSNYMAGKVKLAVNPWLPVIDRSATAASSWFLVPTPGQAREALTLGFLRGHETPDLRVKADTGSRVGGGLIAPEDGSFDDDTIQYRVRHVVGAAHVDPKATYASDGAGS</sequence>
<comment type="caution">
    <text evidence="1">The sequence shown here is derived from an EMBL/GenBank/DDBJ whole genome shotgun (WGS) entry which is preliminary data.</text>
</comment>
<accession>A0A2W5WUS3</accession>
<dbReference type="Pfam" id="PF25209">
    <property type="entry name" value="Phage_capsid_4"/>
    <property type="match status" value="1"/>
</dbReference>
<keyword evidence="2" id="KW-1185">Reference proteome</keyword>